<dbReference type="NCBIfam" id="NF041641">
    <property type="entry name" value="AmoC_BACT"/>
    <property type="match status" value="1"/>
</dbReference>
<dbReference type="AlphaFoldDB" id="B9X090"/>
<dbReference type="Gene3D" id="1.20.1050.50">
    <property type="entry name" value="Particulate methane monooxygenase subunit c2. Chain: C"/>
    <property type="match status" value="1"/>
</dbReference>
<feature type="transmembrane region" description="Helical" evidence="1">
    <location>
        <begin position="222"/>
        <end position="243"/>
    </location>
</feature>
<feature type="transmembrane region" description="Helical" evidence="1">
    <location>
        <begin position="182"/>
        <end position="202"/>
    </location>
</feature>
<feature type="transmembrane region" description="Helical" evidence="1">
    <location>
        <begin position="107"/>
        <end position="129"/>
    </location>
</feature>
<keyword evidence="2" id="KW-0503">Monooxygenase</keyword>
<accession>B9X090</accession>
<dbReference type="NCBIfam" id="TIGR03078">
    <property type="entry name" value="CH4_NH3mon_ox_C"/>
    <property type="match status" value="1"/>
</dbReference>
<organism evidence="2">
    <name type="scientific">Methylococcaceae bacterium ET-SHO</name>
    <dbReference type="NCBI Taxonomy" id="557142"/>
    <lineage>
        <taxon>Bacteria</taxon>
        <taxon>Pseudomonadati</taxon>
        <taxon>Pseudomonadota</taxon>
        <taxon>Gammaproteobacteria</taxon>
        <taxon>Methylococcales</taxon>
        <taxon>Methylococcaceae</taxon>
    </lineage>
</organism>
<evidence type="ECO:0000313" key="2">
    <source>
        <dbReference type="EMBL" id="BAH22832.1"/>
    </source>
</evidence>
<dbReference type="InterPro" id="IPR023349">
    <property type="entry name" value="NH3_CH4_mOase_C_sf"/>
</dbReference>
<proteinExistence type="predicted"/>
<feature type="transmembrane region" description="Helical" evidence="1">
    <location>
        <begin position="26"/>
        <end position="44"/>
    </location>
</feature>
<keyword evidence="1" id="KW-0812">Transmembrane</keyword>
<dbReference type="Pfam" id="PF04896">
    <property type="entry name" value="AmoC"/>
    <property type="match status" value="1"/>
</dbReference>
<dbReference type="GO" id="GO:0004497">
    <property type="term" value="F:monooxygenase activity"/>
    <property type="evidence" value="ECO:0007669"/>
    <property type="project" value="UniProtKB-KW"/>
</dbReference>
<reference evidence="2" key="1">
    <citation type="submission" date="2008-08" db="EMBL/GenBank/DDBJ databases">
        <title>Discovery of ethane monooxygenase in marine bacteria belongs to Methylococcaceae that could grow on ethane, but not methane.</title>
        <authorList>
            <person name="Nakamura T."/>
            <person name="Hoaki T."/>
            <person name="Hanada S."/>
            <person name="Maruyama A."/>
            <person name="Kamagata Y."/>
            <person name="Fuse H."/>
        </authorList>
    </citation>
    <scope>NUCLEOTIDE SEQUENCE</scope>
    <source>
        <strain evidence="2">ET-SHO</strain>
    </source>
</reference>
<feature type="transmembrane region" description="Helical" evidence="1">
    <location>
        <begin position="149"/>
        <end position="170"/>
    </location>
</feature>
<keyword evidence="1" id="KW-1133">Transmembrane helix</keyword>
<feature type="transmembrane region" description="Helical" evidence="1">
    <location>
        <begin position="64"/>
        <end position="87"/>
    </location>
</feature>
<dbReference type="CDD" id="cd19412">
    <property type="entry name" value="pMMO-AMO_C"/>
    <property type="match status" value="1"/>
</dbReference>
<dbReference type="InterPro" id="IPR006980">
    <property type="entry name" value="NH3_CH4_mOase_C"/>
</dbReference>
<dbReference type="EMBL" id="AB453961">
    <property type="protein sequence ID" value="BAH22832.1"/>
    <property type="molecule type" value="Genomic_DNA"/>
</dbReference>
<sequence length="277" mass="31737">MATTTHDVAAKSGAKPSVNVYGNLKYVWMATAVYMVYVVAIRVYQQWAAWYAGLDSTDPIFDEYWMTLFYWEVVLEAAGCVLLWGYLWKTRDLNVFNISVDEELKRYFTLVGWIFVYALAVYWAASFFAEQDASWHQVVVRDTSFTPSHIVLFYGTMPIYIMIGVAGFIYGRTRLPEFASKLSIPYLFAVIGPFMILPNVGYNEWGHAFWLMEEYFTAPLHWGFVVLGWTVLMLAGLVVLVALRMALLMKMSSEGRGGEVLPVKDGSFEYCDEYDKL</sequence>
<protein>
    <submittedName>
        <fullName evidence="2">Methane monooxygenase protein C2</fullName>
    </submittedName>
</protein>
<keyword evidence="2" id="KW-0560">Oxidoreductase</keyword>
<keyword evidence="1" id="KW-0472">Membrane</keyword>
<name>B9X090_9GAMM</name>
<gene>
    <name evidence="2" type="primary">pmoC2</name>
</gene>
<evidence type="ECO:0000256" key="1">
    <source>
        <dbReference type="SAM" id="Phobius"/>
    </source>
</evidence>